<dbReference type="CDD" id="cd04301">
    <property type="entry name" value="NAT_SF"/>
    <property type="match status" value="1"/>
</dbReference>
<evidence type="ECO:0000313" key="2">
    <source>
        <dbReference type="EMBL" id="ANQ08852.1"/>
    </source>
</evidence>
<gene>
    <name evidence="2" type="ORF">PCOAH_00033940</name>
</gene>
<keyword evidence="2" id="KW-0808">Transferase</keyword>
<reference evidence="3" key="1">
    <citation type="submission" date="2016-06" db="EMBL/GenBank/DDBJ databases">
        <title>First high quality genome sequence of Plasmodium coatneyi using continuous long reads from single molecule, real-time sequencing.</title>
        <authorList>
            <person name="Chien J.-T."/>
            <person name="Pakala S.B."/>
            <person name="Geraldo J.A."/>
            <person name="Lapp S.A."/>
            <person name="Barnwell J.W."/>
            <person name="Kissinger J.C."/>
            <person name="Galinski M.R."/>
            <person name="Humphrey J.C."/>
        </authorList>
    </citation>
    <scope>NUCLEOTIDE SEQUENCE [LARGE SCALE GENOMIC DNA]</scope>
    <source>
        <strain evidence="3">Hackeri</strain>
    </source>
</reference>
<dbReference type="InterPro" id="IPR000182">
    <property type="entry name" value="GNAT_dom"/>
</dbReference>
<evidence type="ECO:0000313" key="3">
    <source>
        <dbReference type="Proteomes" id="UP000092716"/>
    </source>
</evidence>
<dbReference type="Proteomes" id="UP000092716">
    <property type="component" value="Chromosome 11"/>
</dbReference>
<dbReference type="AlphaFoldDB" id="A0A1B1E1D6"/>
<keyword evidence="3" id="KW-1185">Reference proteome</keyword>
<organism evidence="2 3">
    <name type="scientific">Plasmodium coatneyi</name>
    <dbReference type="NCBI Taxonomy" id="208452"/>
    <lineage>
        <taxon>Eukaryota</taxon>
        <taxon>Sar</taxon>
        <taxon>Alveolata</taxon>
        <taxon>Apicomplexa</taxon>
        <taxon>Aconoidasida</taxon>
        <taxon>Haemosporida</taxon>
        <taxon>Plasmodiidae</taxon>
        <taxon>Plasmodium</taxon>
    </lineage>
</organism>
<dbReference type="InterPro" id="IPR016181">
    <property type="entry name" value="Acyl_CoA_acyltransferase"/>
</dbReference>
<dbReference type="KEGG" id="pcot:PCOAH_00033940"/>
<dbReference type="RefSeq" id="XP_019915547.1">
    <property type="nucleotide sequence ID" value="XM_020060188.1"/>
</dbReference>
<dbReference type="VEuPathDB" id="PlasmoDB:PCOAH_00033940"/>
<dbReference type="Gene3D" id="3.40.630.30">
    <property type="match status" value="1"/>
</dbReference>
<dbReference type="SUPFAM" id="SSF55729">
    <property type="entry name" value="Acyl-CoA N-acyltransferases (Nat)"/>
    <property type="match status" value="1"/>
</dbReference>
<proteinExistence type="predicted"/>
<dbReference type="OrthoDB" id="10039976at2759"/>
<name>A0A1B1E1D6_9APIC</name>
<evidence type="ECO:0000259" key="1">
    <source>
        <dbReference type="Pfam" id="PF00583"/>
    </source>
</evidence>
<accession>A0A1B1E1D6</accession>
<dbReference type="GO" id="GO:0016747">
    <property type="term" value="F:acyltransferase activity, transferring groups other than amino-acyl groups"/>
    <property type="evidence" value="ECO:0007669"/>
    <property type="project" value="InterPro"/>
</dbReference>
<protein>
    <submittedName>
        <fullName evidence="2">N-acetyltransferase</fullName>
    </submittedName>
</protein>
<dbReference type="Pfam" id="PF00583">
    <property type="entry name" value="Acetyltransf_1"/>
    <property type="match status" value="1"/>
</dbReference>
<dbReference type="EMBL" id="CP016249">
    <property type="protein sequence ID" value="ANQ08852.1"/>
    <property type="molecule type" value="Genomic_DNA"/>
</dbReference>
<dbReference type="GeneID" id="30910125"/>
<sequence>MENSKEKNIPVITKPDEWKRSYLDVLNKKRVLYKYVFLINNYKFKFKVISTYYEYLTVCNSLLRDVTTCNLFFGATIFFEMLGKSFYYPYVLYMYDKDNSCGENVAEFNPPKFLKSSILGIEDIIKKGIEKNKKYFKEGDVMHNTKAILNGSDIPEELKKYNLDGKHIVGYTEMYLLFHMGRFFDSRIERLVVDKNYRNRGFGLLIMYISIYVLKYIYQCNRCDLTVDNEIALRIYKKLNFLNVQTQVYRLHLHCNYNYLPENASMENDTNNIQSFMDNITARSHNFITSNYSFSLVEVTI</sequence>
<feature type="domain" description="N-acetyltransferase" evidence="1">
    <location>
        <begin position="164"/>
        <end position="241"/>
    </location>
</feature>